<dbReference type="GO" id="GO:0005509">
    <property type="term" value="F:calcium ion binding"/>
    <property type="evidence" value="ECO:0007669"/>
    <property type="project" value="UniProtKB-UniRule"/>
</dbReference>
<accession>A0ABD2LLH8</accession>
<dbReference type="PROSITE" id="PS50025">
    <property type="entry name" value="LAM_G_DOMAIN"/>
    <property type="match status" value="1"/>
</dbReference>
<evidence type="ECO:0000256" key="1">
    <source>
        <dbReference type="ARBA" id="ARBA00004167"/>
    </source>
</evidence>
<dbReference type="CDD" id="cd11304">
    <property type="entry name" value="Cadherin_repeat"/>
    <property type="match status" value="2"/>
</dbReference>
<keyword evidence="5 11" id="KW-1133">Transmembrane helix</keyword>
<dbReference type="PANTHER" id="PTHR24028">
    <property type="entry name" value="CADHERIN-87A"/>
    <property type="match status" value="1"/>
</dbReference>
<proteinExistence type="predicted"/>
<dbReference type="InterPro" id="IPR013320">
    <property type="entry name" value="ConA-like_dom_sf"/>
</dbReference>
<gene>
    <name evidence="14" type="ORF">niasHT_007385</name>
</gene>
<dbReference type="InterPro" id="IPR002126">
    <property type="entry name" value="Cadherin-like_dom"/>
</dbReference>
<dbReference type="PROSITE" id="PS50268">
    <property type="entry name" value="CADHERIN_2"/>
    <property type="match status" value="1"/>
</dbReference>
<dbReference type="PANTHER" id="PTHR24028:SF328">
    <property type="entry name" value="CADHERIN-3"/>
    <property type="match status" value="1"/>
</dbReference>
<dbReference type="SMART" id="SM00282">
    <property type="entry name" value="LamG"/>
    <property type="match status" value="1"/>
</dbReference>
<sequence length="1583" mass="176933">MAPFIHLFWVIVNDVNDNAPRFGHILNLSLNRSTPVGSMVFRIRIEDPDLAENARNWFSLSGEGVEEAERLFSIDKWTGEMTLIRELTGEKINALRFGITAQDEKWHVQSIMTVQIIEDENEQRTNRMPTEAKTFEFVAFGEGGDQRTEEELAQTEQLGRVPGRCYAMPTIGWAWTKHEGTETALIADRRLFKLLERGEGTAEREIALFCADGIGQQKVRLRWRRSPAVPSDFPPINLPIDHSVVHPPTSVHLFFIPYPNAPPIILPPASIPSLLIANRSETAQIGRVIVDDGEEEKEESEQTESKWHFELEDQCDDQSWIRVDKRSGIISANASAIAFPTDWTDGQKLIGVKVTDQSGQRNGMGKFRVISPLPTSVLTPKFVRRIWHFSVPRHSPNGTIVGQLQIDDPKGNKIWQIVMDAKSEKAFGIDQMTGELTIRNEEGTNLKRKKKVANGGEEEAEEATIVVALIGAAGDELFDRCVVRVFFSRLRPPCVTFPSPHFSVRLSSTASDQTVLLRFDIIRHTDFKIVLSDPPPLPFCFSARSPSVLSLCSSLSPLRLSSLSSSVPLLLFLLLLHPSGRVCSRSSVSVFILPSSSSLLPFVPVGGVGFVRRNALPGQNVLQFRNGRGPFEMVDQQMDKLFRLHPSSGVLSTRISFVGLRLPSLLPIVVRSHNATFHLFVLLEEQQWKNANVSSESNAKIEVILPMISSDKTTNGKEELQLFATEYANPNRRRCVPTLKRLYNGFRSNVTITSSCSLLLSPLPLSSVPFEFVPLGNGISLRIDSLHLLLVLPRLVELRLFSSTKNLATILGAIERAVPDLVLLLPFVLSADFSAPFGFHRLLIAFRDQNGNILAQSDAVRLLQHFFLTFSDLSDNSWNLRVEETNFQVEEENGILDCLKGPREVIGTAQKVWAPIKADESCLSLGSIFTPKCPSSPIASANELISPPVLSFMPSGNFNDHFGFVRFSGILLPHVRLISLQFLTAQSSALLLYFSLNSASSFFLSVDLINGKPRLNVGLTFPLQSRVIEKSVNDEKWWHLELSWTKRRVTLALAECQREDENGDECAQMSHGVHRVHVHLQQENNLLLHPPSLRFSPFVIFGDLSAFPDLIRHSAGRTSDFSFVGCQRRISIDGIEIIGQDLAILEERLEQFMAEINATTSSTCPLIGNARNEWPNICHGENARKACGKGICVPEGSDSFTCQCESQQVESANCEQVLFSASLHFRPLRFVLSSRTFNRLSFVPLPGNLVHSLPRRPLSLRRGEDENIQFADGLNVLALDFHSSNLENGQGEETLLCIEFEDLLLMIAVEMSVNSLRFILHRHTNNTQTTPFPLSFQLAVNSSTPLDIHWHRLAMGVSPDGTMLRLQLDDMAPVVHRSTLLNFFPFPLRSRLQSLSLGSTCSSLNAHQNLSAFRGCVRRFLINNQLQQIHPQMAPLPSHKRFLRLLIEENQPGDAISQLCLSAKSVDHAIFASTFAVISVLFLLSFVLFAIVFRFKRRKRKESAKRNRNVQISSSFVTQSQTPPIIVPLPSNCEEEEQKMAKLENWRAMAVSTDTFSSLGFSSCSTFPRHSNIIGPSDAEDST</sequence>
<dbReference type="InterPro" id="IPR050174">
    <property type="entry name" value="Protocadherin/Cadherin-CA"/>
</dbReference>
<feature type="transmembrane region" description="Helical" evidence="11">
    <location>
        <begin position="1469"/>
        <end position="1493"/>
    </location>
</feature>
<dbReference type="Pfam" id="PF02210">
    <property type="entry name" value="Laminin_G_2"/>
    <property type="match status" value="1"/>
</dbReference>
<keyword evidence="3" id="KW-0677">Repeat</keyword>
<keyword evidence="4 8" id="KW-0106">Calcium</keyword>
<evidence type="ECO:0000256" key="6">
    <source>
        <dbReference type="ARBA" id="ARBA00023136"/>
    </source>
</evidence>
<name>A0ABD2LLH8_9BILA</name>
<protein>
    <recommendedName>
        <fullName evidence="16">Cadherin domain-containing protein</fullName>
    </recommendedName>
</protein>
<evidence type="ECO:0008006" key="16">
    <source>
        <dbReference type="Google" id="ProtNLM"/>
    </source>
</evidence>
<reference evidence="14 15" key="1">
    <citation type="submission" date="2024-10" db="EMBL/GenBank/DDBJ databases">
        <authorList>
            <person name="Kim D."/>
        </authorList>
    </citation>
    <scope>NUCLEOTIDE SEQUENCE [LARGE SCALE GENOMIC DNA]</scope>
    <source>
        <strain evidence="14">BH-2024</strain>
    </source>
</reference>
<dbReference type="InterPro" id="IPR001791">
    <property type="entry name" value="Laminin_G"/>
</dbReference>
<evidence type="ECO:0000259" key="13">
    <source>
        <dbReference type="PROSITE" id="PS50268"/>
    </source>
</evidence>
<evidence type="ECO:0000313" key="15">
    <source>
        <dbReference type="Proteomes" id="UP001620626"/>
    </source>
</evidence>
<dbReference type="InterPro" id="IPR015919">
    <property type="entry name" value="Cadherin-like_sf"/>
</dbReference>
<feature type="domain" description="Laminin G" evidence="12">
    <location>
        <begin position="954"/>
        <end position="1164"/>
    </location>
</feature>
<keyword evidence="10" id="KW-0175">Coiled coil</keyword>
<dbReference type="PROSITE" id="PS00232">
    <property type="entry name" value="CADHERIN_1"/>
    <property type="match status" value="1"/>
</dbReference>
<dbReference type="Pfam" id="PF00028">
    <property type="entry name" value="Cadherin"/>
    <property type="match status" value="1"/>
</dbReference>
<dbReference type="GO" id="GO:0016020">
    <property type="term" value="C:membrane"/>
    <property type="evidence" value="ECO:0007669"/>
    <property type="project" value="UniProtKB-SubCell"/>
</dbReference>
<keyword evidence="7" id="KW-0325">Glycoprotein</keyword>
<evidence type="ECO:0000256" key="2">
    <source>
        <dbReference type="ARBA" id="ARBA00022692"/>
    </source>
</evidence>
<evidence type="ECO:0000313" key="14">
    <source>
        <dbReference type="EMBL" id="KAL3116085.1"/>
    </source>
</evidence>
<evidence type="ECO:0000256" key="8">
    <source>
        <dbReference type="PROSITE-ProRule" id="PRU00043"/>
    </source>
</evidence>
<evidence type="ECO:0000256" key="4">
    <source>
        <dbReference type="ARBA" id="ARBA00022837"/>
    </source>
</evidence>
<keyword evidence="6 11" id="KW-0472">Membrane</keyword>
<evidence type="ECO:0000256" key="5">
    <source>
        <dbReference type="ARBA" id="ARBA00022989"/>
    </source>
</evidence>
<evidence type="ECO:0000256" key="3">
    <source>
        <dbReference type="ARBA" id="ARBA00022737"/>
    </source>
</evidence>
<evidence type="ECO:0000259" key="12">
    <source>
        <dbReference type="PROSITE" id="PS50025"/>
    </source>
</evidence>
<feature type="coiled-coil region" evidence="10">
    <location>
        <begin position="1135"/>
        <end position="1162"/>
    </location>
</feature>
<comment type="caution">
    <text evidence="9">Lacks conserved residue(s) required for the propagation of feature annotation.</text>
</comment>
<keyword evidence="15" id="KW-1185">Reference proteome</keyword>
<dbReference type="InterPro" id="IPR020894">
    <property type="entry name" value="Cadherin_CS"/>
</dbReference>
<evidence type="ECO:0000256" key="10">
    <source>
        <dbReference type="SAM" id="Coils"/>
    </source>
</evidence>
<dbReference type="CDD" id="cd00110">
    <property type="entry name" value="LamG"/>
    <property type="match status" value="1"/>
</dbReference>
<comment type="subcellular location">
    <subcellularLocation>
        <location evidence="1">Membrane</location>
        <topology evidence="1">Single-pass membrane protein</topology>
    </subcellularLocation>
</comment>
<evidence type="ECO:0000256" key="7">
    <source>
        <dbReference type="ARBA" id="ARBA00023180"/>
    </source>
</evidence>
<keyword evidence="2 11" id="KW-0812">Transmembrane</keyword>
<feature type="domain" description="Cadherin" evidence="13">
    <location>
        <begin position="22"/>
        <end position="131"/>
    </location>
</feature>
<evidence type="ECO:0000256" key="11">
    <source>
        <dbReference type="SAM" id="Phobius"/>
    </source>
</evidence>
<dbReference type="EMBL" id="JBICBT010000362">
    <property type="protein sequence ID" value="KAL3116085.1"/>
    <property type="molecule type" value="Genomic_DNA"/>
</dbReference>
<dbReference type="SUPFAM" id="SSF49313">
    <property type="entry name" value="Cadherin-like"/>
    <property type="match status" value="2"/>
</dbReference>
<dbReference type="Proteomes" id="UP001620626">
    <property type="component" value="Unassembled WGS sequence"/>
</dbReference>
<evidence type="ECO:0000256" key="9">
    <source>
        <dbReference type="PROSITE-ProRule" id="PRU00122"/>
    </source>
</evidence>
<dbReference type="Gene3D" id="2.60.120.200">
    <property type="match status" value="1"/>
</dbReference>
<dbReference type="Gene3D" id="2.60.40.60">
    <property type="entry name" value="Cadherins"/>
    <property type="match status" value="2"/>
</dbReference>
<dbReference type="SUPFAM" id="SSF49899">
    <property type="entry name" value="Concanavalin A-like lectins/glucanases"/>
    <property type="match status" value="1"/>
</dbReference>
<comment type="caution">
    <text evidence="14">The sequence shown here is derived from an EMBL/GenBank/DDBJ whole genome shotgun (WGS) entry which is preliminary data.</text>
</comment>
<organism evidence="14 15">
    <name type="scientific">Heterodera trifolii</name>
    <dbReference type="NCBI Taxonomy" id="157864"/>
    <lineage>
        <taxon>Eukaryota</taxon>
        <taxon>Metazoa</taxon>
        <taxon>Ecdysozoa</taxon>
        <taxon>Nematoda</taxon>
        <taxon>Chromadorea</taxon>
        <taxon>Rhabditida</taxon>
        <taxon>Tylenchina</taxon>
        <taxon>Tylenchomorpha</taxon>
        <taxon>Tylenchoidea</taxon>
        <taxon>Heteroderidae</taxon>
        <taxon>Heteroderinae</taxon>
        <taxon>Heterodera</taxon>
    </lineage>
</organism>